<feature type="transmembrane region" description="Helical" evidence="1">
    <location>
        <begin position="354"/>
        <end position="377"/>
    </location>
</feature>
<dbReference type="Pfam" id="PF01970">
    <property type="entry name" value="TctA"/>
    <property type="match status" value="1"/>
</dbReference>
<feature type="transmembrane region" description="Helical" evidence="1">
    <location>
        <begin position="319"/>
        <end position="342"/>
    </location>
</feature>
<feature type="transmembrane region" description="Helical" evidence="1">
    <location>
        <begin position="107"/>
        <end position="137"/>
    </location>
</feature>
<protein>
    <submittedName>
        <fullName evidence="3">Unannotated protein</fullName>
    </submittedName>
</protein>
<feature type="transmembrane region" description="Helical" evidence="1">
    <location>
        <begin position="206"/>
        <end position="225"/>
    </location>
</feature>
<evidence type="ECO:0000256" key="1">
    <source>
        <dbReference type="SAM" id="Phobius"/>
    </source>
</evidence>
<reference evidence="3" key="1">
    <citation type="submission" date="2020-05" db="EMBL/GenBank/DDBJ databases">
        <authorList>
            <person name="Chiriac C."/>
            <person name="Salcher M."/>
            <person name="Ghai R."/>
            <person name="Kavagutti S V."/>
        </authorList>
    </citation>
    <scope>NUCLEOTIDE SEQUENCE</scope>
</reference>
<feature type="transmembrane region" description="Helical" evidence="1">
    <location>
        <begin position="46"/>
        <end position="68"/>
    </location>
</feature>
<feature type="transmembrane region" description="Helical" evidence="1">
    <location>
        <begin position="414"/>
        <end position="443"/>
    </location>
</feature>
<dbReference type="InterPro" id="IPR002823">
    <property type="entry name" value="DUF112_TM"/>
</dbReference>
<keyword evidence="1" id="KW-0472">Membrane</keyword>
<feature type="domain" description="DUF112" evidence="2">
    <location>
        <begin position="20"/>
        <end position="439"/>
    </location>
</feature>
<organism evidence="3">
    <name type="scientific">freshwater metagenome</name>
    <dbReference type="NCBI Taxonomy" id="449393"/>
    <lineage>
        <taxon>unclassified sequences</taxon>
        <taxon>metagenomes</taxon>
        <taxon>ecological metagenomes</taxon>
    </lineage>
</organism>
<evidence type="ECO:0000259" key="2">
    <source>
        <dbReference type="Pfam" id="PF01970"/>
    </source>
</evidence>
<evidence type="ECO:0000313" key="3">
    <source>
        <dbReference type="EMBL" id="CAB4542237.1"/>
    </source>
</evidence>
<feature type="transmembrane region" description="Helical" evidence="1">
    <location>
        <begin position="168"/>
        <end position="185"/>
    </location>
</feature>
<feature type="transmembrane region" description="Helical" evidence="1">
    <location>
        <begin position="20"/>
        <end position="39"/>
    </location>
</feature>
<feature type="transmembrane region" description="Helical" evidence="1">
    <location>
        <begin position="463"/>
        <end position="488"/>
    </location>
</feature>
<dbReference type="EMBL" id="CAEZST010000004">
    <property type="protein sequence ID" value="CAB4542237.1"/>
    <property type="molecule type" value="Genomic_DNA"/>
</dbReference>
<proteinExistence type="predicted"/>
<accession>A0A6J6BU70</accession>
<feature type="transmembrane region" description="Helical" evidence="1">
    <location>
        <begin position="389"/>
        <end position="407"/>
    </location>
</feature>
<name>A0A6J6BU70_9ZZZZ</name>
<feature type="transmembrane region" description="Helical" evidence="1">
    <location>
        <begin position="144"/>
        <end position="162"/>
    </location>
</feature>
<dbReference type="AlphaFoldDB" id="A0A6J6BU70"/>
<dbReference type="PANTHER" id="PTHR35342:SF5">
    <property type="entry name" value="TRICARBOXYLIC TRANSPORT PROTEIN"/>
    <property type="match status" value="1"/>
</dbReference>
<sequence>MDFANFLAGFSASLTWTNLGFGLLGTLLGTLVGVLPGIGPALAISLLLPVTLVVEPTAALIMFAAIYYGTMFGGSTTSILLNAPGESGSVMTTLEGNKMARNGRAGAALATAALGSFVAGAIATGIVAVAAPTIAWIGIRMTPADFFALMVLAFGAVGSIMGQSLKRGLIALFIGLAIGLIGLDLQSGSQRLTFEIPRLTDGIETVVLIVSLFALGEVLYVALYGRLGGVQRNSFTGFATMTKSDWKRSWKPWLRGTAIGFPTGVLPAGGSELPTFLSYSLEKKLAKKKHDEFGKGAIEGVAGPEAANNANAAGAMVPLLALGIPTSATAAVLLVAFQQFNISAGPLLFTDQPLLVWTLIASLFIGNLLLLVINWPLAGVWAQLLRIPAPYLYAGIITFALVGAYVINSANFDIWIAIIIGTIGLLFRRFGYPITPLILGVILGPMAEQEFRRALQGAAGDPAVLISTPFTIIVYVLLFLVITVPRLYSWLKKTGKIK</sequence>
<keyword evidence="1" id="KW-1133">Transmembrane helix</keyword>
<dbReference type="PANTHER" id="PTHR35342">
    <property type="entry name" value="TRICARBOXYLIC TRANSPORT PROTEIN"/>
    <property type="match status" value="1"/>
</dbReference>
<keyword evidence="1" id="KW-0812">Transmembrane</keyword>
<gene>
    <name evidence="3" type="ORF">UFOPK1503_00334</name>
</gene>